<evidence type="ECO:0000256" key="1">
    <source>
        <dbReference type="SAM" id="Phobius"/>
    </source>
</evidence>
<proteinExistence type="predicted"/>
<gene>
    <name evidence="2" type="ORF">C12CBH8_14050</name>
</gene>
<name>A0A7I8D1Y5_9FIRM</name>
<dbReference type="Proteomes" id="UP000593890">
    <property type="component" value="Chromosome"/>
</dbReference>
<keyword evidence="1" id="KW-1133">Transmembrane helix</keyword>
<dbReference type="AlphaFoldDB" id="A0A7I8D1Y5"/>
<keyword evidence="3" id="KW-1185">Reference proteome</keyword>
<reference evidence="3" key="1">
    <citation type="submission" date="2020-07" db="EMBL/GenBank/DDBJ databases">
        <title>Complete genome sequencing of Clostridia bacterium strain 12CBH8.</title>
        <authorList>
            <person name="Sakamoto M."/>
            <person name="Murakami T."/>
            <person name="Mori H."/>
        </authorList>
    </citation>
    <scope>NUCLEOTIDE SEQUENCE [LARGE SCALE GENOMIC DNA]</scope>
    <source>
        <strain evidence="3">12CBH8</strain>
    </source>
</reference>
<protein>
    <recommendedName>
        <fullName evidence="4">Zn-finger containing protein</fullName>
    </recommendedName>
</protein>
<dbReference type="EMBL" id="AP023321">
    <property type="protein sequence ID" value="BCI60766.1"/>
    <property type="molecule type" value="Genomic_DNA"/>
</dbReference>
<dbReference type="RefSeq" id="WP_090266993.1">
    <property type="nucleotide sequence ID" value="NZ_AP023321.1"/>
</dbReference>
<dbReference type="KEGG" id="sman:C12CBH8_14050"/>
<evidence type="ECO:0000313" key="3">
    <source>
        <dbReference type="Proteomes" id="UP000593890"/>
    </source>
</evidence>
<keyword evidence="1" id="KW-0472">Membrane</keyword>
<evidence type="ECO:0008006" key="4">
    <source>
        <dbReference type="Google" id="ProtNLM"/>
    </source>
</evidence>
<sequence>MNWLRNFMSGRYGLDQLSLALVILTMVLTLISSIFRWPILVILSYIPLLLCVLRSLSRKTDKRYRENQRFLKIWNPIKSKFSLWFSRREDRKTHKYFKCPHCSNTLRVPKGRGKISITCPVCKTQFIRKS</sequence>
<evidence type="ECO:0000313" key="2">
    <source>
        <dbReference type="EMBL" id="BCI60766.1"/>
    </source>
</evidence>
<feature type="transmembrane region" description="Helical" evidence="1">
    <location>
        <begin position="37"/>
        <end position="56"/>
    </location>
</feature>
<feature type="transmembrane region" description="Helical" evidence="1">
    <location>
        <begin position="12"/>
        <end position="31"/>
    </location>
</feature>
<organism evidence="2 3">
    <name type="scientific">Solibaculum mannosilyticum</name>
    <dbReference type="NCBI Taxonomy" id="2780922"/>
    <lineage>
        <taxon>Bacteria</taxon>
        <taxon>Bacillati</taxon>
        <taxon>Bacillota</taxon>
        <taxon>Clostridia</taxon>
        <taxon>Eubacteriales</taxon>
        <taxon>Oscillospiraceae</taxon>
        <taxon>Solibaculum</taxon>
    </lineage>
</organism>
<accession>A0A7I8D1Y5</accession>
<keyword evidence="1" id="KW-0812">Transmembrane</keyword>